<keyword evidence="1" id="KW-0808">Transferase</keyword>
<dbReference type="Gene3D" id="1.10.1070.20">
    <property type="match status" value="1"/>
</dbReference>
<proteinExistence type="predicted"/>
<evidence type="ECO:0000313" key="2">
    <source>
        <dbReference type="Proteomes" id="UP000677668"/>
    </source>
</evidence>
<evidence type="ECO:0000313" key="1">
    <source>
        <dbReference type="EMBL" id="QUV94137.1"/>
    </source>
</evidence>
<name>A0ABX8AZK4_9BACT</name>
<keyword evidence="1" id="KW-0418">Kinase</keyword>
<keyword evidence="2" id="KW-1185">Reference proteome</keyword>
<organism evidence="1 2">
    <name type="scientific">Chloracidobacterium sp. N</name>
    <dbReference type="NCBI Taxonomy" id="2821540"/>
    <lineage>
        <taxon>Bacteria</taxon>
        <taxon>Pseudomonadati</taxon>
        <taxon>Acidobacteriota</taxon>
        <taxon>Terriglobia</taxon>
        <taxon>Terriglobales</taxon>
        <taxon>Acidobacteriaceae</taxon>
        <taxon>Chloracidobacterium</taxon>
        <taxon>Chloracidobacterium aggregatum</taxon>
    </lineage>
</organism>
<accession>A0ABX8AZK4</accession>
<dbReference type="RefSeq" id="WP_211422450.1">
    <property type="nucleotide sequence ID" value="NZ_CP072642.1"/>
</dbReference>
<sequence length="308" mass="34927">MGEFSIRRVDRSLSQSVEPLGSKPKFWFSDGNRRLLFKAEDRGTGEDWAEVVACHLCGLLGLPHVKYELAAEYDGEQYIRPGVVCENMTHKPFVLVLGNELLLAADPQYPQAQRFKVRQHTVEAVCDIVAQLSPPSEDWMTHVPPGIESALDVFVGYVLLDAWIANQDRHHENWGALRDGSTLRLAPTFDHGAALARNLLDEEREERLTSKDRNRTIATFAARGRSAFYSSPASNKPLELREAFRAFAAYAPDAARAWQERLRTVNREGIRGILESVPPARMSETCRNFTLELLLTNQRRLLEQDKRQ</sequence>
<dbReference type="Proteomes" id="UP000677668">
    <property type="component" value="Chromosome 1"/>
</dbReference>
<dbReference type="EMBL" id="CP072642">
    <property type="protein sequence ID" value="QUV94137.1"/>
    <property type="molecule type" value="Genomic_DNA"/>
</dbReference>
<reference evidence="1 2" key="1">
    <citation type="submission" date="2021-03" db="EMBL/GenBank/DDBJ databases">
        <title>Genomic and phenotypic characterization of Chloracidobacterium isolates provides evidence for multiple species.</title>
        <authorList>
            <person name="Saini M.K."/>
            <person name="Costas A.M.G."/>
            <person name="Tank M."/>
            <person name="Bryant D.A."/>
        </authorList>
    </citation>
    <scope>NUCLEOTIDE SEQUENCE [LARGE SCALE GENOMIC DNA]</scope>
    <source>
        <strain evidence="1 2">N</strain>
    </source>
</reference>
<gene>
    <name evidence="1" type="ORF">J8C05_01370</name>
</gene>
<dbReference type="GO" id="GO:0016301">
    <property type="term" value="F:kinase activity"/>
    <property type="evidence" value="ECO:0007669"/>
    <property type="project" value="UniProtKB-KW"/>
</dbReference>
<protein>
    <submittedName>
        <fullName evidence="1">Phosphatidylinositol kinase</fullName>
    </submittedName>
</protein>